<dbReference type="Proteomes" id="UP001597158">
    <property type="component" value="Unassembled WGS sequence"/>
</dbReference>
<dbReference type="Pfam" id="PF07589">
    <property type="entry name" value="PEP-CTERM"/>
    <property type="match status" value="1"/>
</dbReference>
<feature type="signal peptide" evidence="1">
    <location>
        <begin position="1"/>
        <end position="22"/>
    </location>
</feature>
<feature type="domain" description="Ice-binding protein C-terminal" evidence="2">
    <location>
        <begin position="218"/>
        <end position="240"/>
    </location>
</feature>
<accession>A0ABW3WFX1</accession>
<evidence type="ECO:0000259" key="2">
    <source>
        <dbReference type="Pfam" id="PF07589"/>
    </source>
</evidence>
<dbReference type="InterPro" id="IPR013424">
    <property type="entry name" value="Ice-binding_C"/>
</dbReference>
<dbReference type="RefSeq" id="WP_277832078.1">
    <property type="nucleotide sequence ID" value="NZ_JARQZE010000004.1"/>
</dbReference>
<evidence type="ECO:0000313" key="4">
    <source>
        <dbReference type="Proteomes" id="UP001597158"/>
    </source>
</evidence>
<evidence type="ECO:0000313" key="3">
    <source>
        <dbReference type="EMBL" id="MFD1264743.1"/>
    </source>
</evidence>
<feature type="chain" id="PRO_5045851131" evidence="1">
    <location>
        <begin position="23"/>
        <end position="251"/>
    </location>
</feature>
<dbReference type="EMBL" id="JBHTMC010000026">
    <property type="protein sequence ID" value="MFD1264743.1"/>
    <property type="molecule type" value="Genomic_DNA"/>
</dbReference>
<sequence>MMKALSKFAVLAGCSIAFNASAALIDRGNGLIYDDVLDVTWLADANYARTSGFSADGRMSWNAATEWVENLSYQGYADWRLPRTLQPDPSCEFNDALGGMNLSYGFGCLGSELGHMFHVNLGGQPGGGLDSATNADALALLVNVAPAAYWSSTVLEAYQDYAWLFLLWNGDQDYNVVEESEHWYLALQPDGSYDYLDFGLFAWAVRDGDVTTPPGGGSVPLPSSLLLLGSAVAGLMTCRRRSSAVALSRPA</sequence>
<evidence type="ECO:0000256" key="1">
    <source>
        <dbReference type="SAM" id="SignalP"/>
    </source>
</evidence>
<name>A0ABW3WFX1_9RHOO</name>
<comment type="caution">
    <text evidence="3">The sequence shown here is derived from an EMBL/GenBank/DDBJ whole genome shotgun (WGS) entry which is preliminary data.</text>
</comment>
<proteinExistence type="predicted"/>
<protein>
    <submittedName>
        <fullName evidence="3">PEP-CTERM sorting domain-containing protein</fullName>
    </submittedName>
</protein>
<reference evidence="4" key="1">
    <citation type="journal article" date="2019" name="Int. J. Syst. Evol. Microbiol.">
        <title>The Global Catalogue of Microorganisms (GCM) 10K type strain sequencing project: providing services to taxonomists for standard genome sequencing and annotation.</title>
        <authorList>
            <consortium name="The Broad Institute Genomics Platform"/>
            <consortium name="The Broad Institute Genome Sequencing Center for Infectious Disease"/>
            <person name="Wu L."/>
            <person name="Ma J."/>
        </authorList>
    </citation>
    <scope>NUCLEOTIDE SEQUENCE [LARGE SCALE GENOMIC DNA]</scope>
    <source>
        <strain evidence="4">CCUG 48884</strain>
    </source>
</reference>
<organism evidence="3 4">
    <name type="scientific">Thauera mechernichensis</name>
    <dbReference type="NCBI Taxonomy" id="82788"/>
    <lineage>
        <taxon>Bacteria</taxon>
        <taxon>Pseudomonadati</taxon>
        <taxon>Pseudomonadota</taxon>
        <taxon>Betaproteobacteria</taxon>
        <taxon>Rhodocyclales</taxon>
        <taxon>Zoogloeaceae</taxon>
        <taxon>Thauera</taxon>
    </lineage>
</organism>
<keyword evidence="1" id="KW-0732">Signal</keyword>
<gene>
    <name evidence="3" type="ORF">ACFQ4M_14265</name>
</gene>
<keyword evidence="4" id="KW-1185">Reference proteome</keyword>